<reference evidence="3 4" key="1">
    <citation type="submission" date="2014-06" db="EMBL/GenBank/DDBJ databases">
        <authorList>
            <consortium name="DOE Joint Genome Institute"/>
            <person name="Kuo A."/>
            <person name="Kohler A."/>
            <person name="Nagy L.G."/>
            <person name="Floudas D."/>
            <person name="Copeland A."/>
            <person name="Barry K.W."/>
            <person name="Cichocki N."/>
            <person name="Veneault-Fourrey C."/>
            <person name="LaButti K."/>
            <person name="Lindquist E.A."/>
            <person name="Lipzen A."/>
            <person name="Lundell T."/>
            <person name="Morin E."/>
            <person name="Murat C."/>
            <person name="Sun H."/>
            <person name="Tunlid A."/>
            <person name="Henrissat B."/>
            <person name="Grigoriev I.V."/>
            <person name="Hibbett D.S."/>
            <person name="Martin F."/>
            <person name="Nordberg H.P."/>
            <person name="Cantor M.N."/>
            <person name="Hua S.X."/>
        </authorList>
    </citation>
    <scope>NUCLEOTIDE SEQUENCE [LARGE SCALE GENOMIC DNA]</scope>
    <source>
        <strain evidence="3 4">ATCC 200175</strain>
    </source>
</reference>
<feature type="domain" description="Myb/SANT-like" evidence="2">
    <location>
        <begin position="69"/>
        <end position="100"/>
    </location>
</feature>
<dbReference type="AlphaFoldDB" id="A0A0C9SS69"/>
<dbReference type="InterPro" id="IPR024752">
    <property type="entry name" value="Myb/SANT-like_dom"/>
</dbReference>
<evidence type="ECO:0000313" key="3">
    <source>
        <dbReference type="EMBL" id="KIJ04295.1"/>
    </source>
</evidence>
<dbReference type="PANTHER" id="PTHR47072">
    <property type="match status" value="1"/>
</dbReference>
<evidence type="ECO:0000259" key="2">
    <source>
        <dbReference type="Pfam" id="PF12776"/>
    </source>
</evidence>
<name>A0A0C9SS69_PAXIN</name>
<protein>
    <recommendedName>
        <fullName evidence="2">Myb/SANT-like domain-containing protein</fullName>
    </recommendedName>
</protein>
<dbReference type="HOGENOM" id="CLU_063793_1_0_1"/>
<sequence length="301" mass="32549">MSSNSPPEAVSANMVTTSNESTKGLKVVWTDDVLVSVLRTQKDAGNQASNGWKPSIWIVAAAKLLAEGQFVAIQNLRGFSGFGWDAGTKTVTAHDDVWKKLKENKTTVKYYHWCKTPFPLYNDILYLVDGIVAMGAMAFHAGNPPAATATAATDAALAHHDKDSLNGISPSISPSNDDNADNGDDEATQVTTPSLRRGTQGVRKQTSAQAVSEVVQAIRLMAESSGGGPTTPQRLKAAIHQMEDDGDLSDEDIIRAARLFWRDIGIADTYLGLSTKRRRTGLIMSEIEEAGRQNFEYGHDK</sequence>
<dbReference type="EMBL" id="KN821966">
    <property type="protein sequence ID" value="KIJ04295.1"/>
    <property type="molecule type" value="Genomic_DNA"/>
</dbReference>
<gene>
    <name evidence="3" type="ORF">PAXINDRAFT_159418</name>
</gene>
<feature type="compositionally biased region" description="Acidic residues" evidence="1">
    <location>
        <begin position="178"/>
        <end position="187"/>
    </location>
</feature>
<dbReference type="OrthoDB" id="2678476at2759"/>
<dbReference type="Proteomes" id="UP000053647">
    <property type="component" value="Unassembled WGS sequence"/>
</dbReference>
<feature type="compositionally biased region" description="Polar residues" evidence="1">
    <location>
        <begin position="166"/>
        <end position="175"/>
    </location>
</feature>
<feature type="region of interest" description="Disordered" evidence="1">
    <location>
        <begin position="163"/>
        <end position="208"/>
    </location>
</feature>
<organism evidence="3 4">
    <name type="scientific">Paxillus involutus ATCC 200175</name>
    <dbReference type="NCBI Taxonomy" id="664439"/>
    <lineage>
        <taxon>Eukaryota</taxon>
        <taxon>Fungi</taxon>
        <taxon>Dikarya</taxon>
        <taxon>Basidiomycota</taxon>
        <taxon>Agaricomycotina</taxon>
        <taxon>Agaricomycetes</taxon>
        <taxon>Agaricomycetidae</taxon>
        <taxon>Boletales</taxon>
        <taxon>Paxilineae</taxon>
        <taxon>Paxillaceae</taxon>
        <taxon>Paxillus</taxon>
    </lineage>
</organism>
<dbReference type="PANTHER" id="PTHR47072:SF4">
    <property type="entry name" value="MYB_SANT-LIKE DOMAIN-CONTAINING PROTEIN"/>
    <property type="match status" value="1"/>
</dbReference>
<evidence type="ECO:0000256" key="1">
    <source>
        <dbReference type="SAM" id="MobiDB-lite"/>
    </source>
</evidence>
<accession>A0A0C9SS69</accession>
<proteinExistence type="predicted"/>
<keyword evidence="4" id="KW-1185">Reference proteome</keyword>
<reference evidence="4" key="2">
    <citation type="submission" date="2015-01" db="EMBL/GenBank/DDBJ databases">
        <title>Evolutionary Origins and Diversification of the Mycorrhizal Mutualists.</title>
        <authorList>
            <consortium name="DOE Joint Genome Institute"/>
            <consortium name="Mycorrhizal Genomics Consortium"/>
            <person name="Kohler A."/>
            <person name="Kuo A."/>
            <person name="Nagy L.G."/>
            <person name="Floudas D."/>
            <person name="Copeland A."/>
            <person name="Barry K.W."/>
            <person name="Cichocki N."/>
            <person name="Veneault-Fourrey C."/>
            <person name="LaButti K."/>
            <person name="Lindquist E.A."/>
            <person name="Lipzen A."/>
            <person name="Lundell T."/>
            <person name="Morin E."/>
            <person name="Murat C."/>
            <person name="Riley R."/>
            <person name="Ohm R."/>
            <person name="Sun H."/>
            <person name="Tunlid A."/>
            <person name="Henrissat B."/>
            <person name="Grigoriev I.V."/>
            <person name="Hibbett D.S."/>
            <person name="Martin F."/>
        </authorList>
    </citation>
    <scope>NUCLEOTIDE SEQUENCE [LARGE SCALE GENOMIC DNA]</scope>
    <source>
        <strain evidence="4">ATCC 200175</strain>
    </source>
</reference>
<evidence type="ECO:0000313" key="4">
    <source>
        <dbReference type="Proteomes" id="UP000053647"/>
    </source>
</evidence>
<dbReference type="Pfam" id="PF12776">
    <property type="entry name" value="Myb_DNA-bind_3"/>
    <property type="match status" value="1"/>
</dbReference>